<dbReference type="OrthoDB" id="5755240at2"/>
<comment type="caution">
    <text evidence="4">The sequence shown here is derived from an EMBL/GenBank/DDBJ whole genome shotgun (WGS) entry which is preliminary data.</text>
</comment>
<dbReference type="GO" id="GO:0016020">
    <property type="term" value="C:membrane"/>
    <property type="evidence" value="ECO:0007669"/>
    <property type="project" value="InterPro"/>
</dbReference>
<dbReference type="EMBL" id="SMSJ01000017">
    <property type="protein sequence ID" value="TDH61808.1"/>
    <property type="molecule type" value="Genomic_DNA"/>
</dbReference>
<evidence type="ECO:0000313" key="5">
    <source>
        <dbReference type="Proteomes" id="UP000295096"/>
    </source>
</evidence>
<dbReference type="GO" id="GO:0008643">
    <property type="term" value="P:carbohydrate transport"/>
    <property type="evidence" value="ECO:0007669"/>
    <property type="project" value="InterPro"/>
</dbReference>
<dbReference type="Proteomes" id="UP000295096">
    <property type="component" value="Unassembled WGS sequence"/>
</dbReference>
<organism evidence="4 5">
    <name type="scientific">Dankookia rubra</name>
    <dbReference type="NCBI Taxonomy" id="1442381"/>
    <lineage>
        <taxon>Bacteria</taxon>
        <taxon>Pseudomonadati</taxon>
        <taxon>Pseudomonadota</taxon>
        <taxon>Alphaproteobacteria</taxon>
        <taxon>Acetobacterales</taxon>
        <taxon>Roseomonadaceae</taxon>
        <taxon>Dankookia</taxon>
    </lineage>
</organism>
<dbReference type="GO" id="GO:0015288">
    <property type="term" value="F:porin activity"/>
    <property type="evidence" value="ECO:0007669"/>
    <property type="project" value="InterPro"/>
</dbReference>
<dbReference type="RefSeq" id="WP_133289387.1">
    <property type="nucleotide sequence ID" value="NZ_SMSJ01000017.1"/>
</dbReference>
<gene>
    <name evidence="4" type="ORF">E2C06_14820</name>
</gene>
<comment type="similarity">
    <text evidence="1 2">Belongs to the OprB family.</text>
</comment>
<proteinExistence type="inferred from homology"/>
<evidence type="ECO:0000256" key="2">
    <source>
        <dbReference type="RuleBase" id="RU363072"/>
    </source>
</evidence>
<reference evidence="4 5" key="1">
    <citation type="journal article" date="2016" name="J. Microbiol.">
        <title>Dankookia rubra gen. nov., sp. nov., an alphaproteobacterium isolated from sediment of a shallow stream.</title>
        <authorList>
            <person name="Kim W.H."/>
            <person name="Kim D.H."/>
            <person name="Kang K."/>
            <person name="Ahn T.Y."/>
        </authorList>
    </citation>
    <scope>NUCLEOTIDE SEQUENCE [LARGE SCALE GENOMIC DNA]</scope>
    <source>
        <strain evidence="4 5">JCM30602</strain>
    </source>
</reference>
<dbReference type="InterPro" id="IPR038673">
    <property type="entry name" value="OprB_sf"/>
</dbReference>
<protein>
    <submittedName>
        <fullName evidence="4">Uncharacterized protein</fullName>
    </submittedName>
</protein>
<feature type="region of interest" description="Disordered" evidence="3">
    <location>
        <begin position="1"/>
        <end position="65"/>
    </location>
</feature>
<sequence>MDGARPVHLRAAIPPGLPGTLSRRQQPRRRRPGAEHPFARRHPRPPALGGGGGDHRPAGLRLAGNIGGLSPSHRRFLEAGGIGFITGDGRLRYRAELAAEAYYRWRAAPGTDVTADLQVFGNPAYNADRGPVAVLGLRLRTAF</sequence>
<dbReference type="Pfam" id="PF04966">
    <property type="entry name" value="OprB"/>
    <property type="match status" value="1"/>
</dbReference>
<keyword evidence="5" id="KW-1185">Reference proteome</keyword>
<name>A0A4R5QGF1_9PROT</name>
<evidence type="ECO:0000256" key="1">
    <source>
        <dbReference type="ARBA" id="ARBA00008769"/>
    </source>
</evidence>
<accession>A0A4R5QGF1</accession>
<dbReference type="Gene3D" id="2.40.160.180">
    <property type="entry name" value="Carbohydrate-selective porin OprB"/>
    <property type="match status" value="1"/>
</dbReference>
<evidence type="ECO:0000256" key="3">
    <source>
        <dbReference type="SAM" id="MobiDB-lite"/>
    </source>
</evidence>
<dbReference type="AlphaFoldDB" id="A0A4R5QGF1"/>
<evidence type="ECO:0000313" key="4">
    <source>
        <dbReference type="EMBL" id="TDH61808.1"/>
    </source>
</evidence>
<dbReference type="InterPro" id="IPR007049">
    <property type="entry name" value="Carb-sel_porin_OprB"/>
</dbReference>